<proteinExistence type="predicted"/>
<evidence type="ECO:0000313" key="2">
    <source>
        <dbReference type="Proteomes" id="UP000623467"/>
    </source>
</evidence>
<organism evidence="1 2">
    <name type="scientific">Mycena sanguinolenta</name>
    <dbReference type="NCBI Taxonomy" id="230812"/>
    <lineage>
        <taxon>Eukaryota</taxon>
        <taxon>Fungi</taxon>
        <taxon>Dikarya</taxon>
        <taxon>Basidiomycota</taxon>
        <taxon>Agaricomycotina</taxon>
        <taxon>Agaricomycetes</taxon>
        <taxon>Agaricomycetidae</taxon>
        <taxon>Agaricales</taxon>
        <taxon>Marasmiineae</taxon>
        <taxon>Mycenaceae</taxon>
        <taxon>Mycena</taxon>
    </lineage>
</organism>
<dbReference type="AlphaFoldDB" id="A0A8H7DJ97"/>
<name>A0A8H7DJ97_9AGAR</name>
<comment type="caution">
    <text evidence="1">The sequence shown here is derived from an EMBL/GenBank/DDBJ whole genome shotgun (WGS) entry which is preliminary data.</text>
</comment>
<sequence>MAGSTGKLAAEMARIASACPIDPLRPHIQLQTFLKSLATHPRLTPAAVRAAQALERNEMQKKFALTDKTLKPASAVLHYEKLAEGVEKSMQGIKRPWWKVFLGIW</sequence>
<dbReference type="EMBL" id="JACAZH010000003">
    <property type="protein sequence ID" value="KAF7373361.1"/>
    <property type="molecule type" value="Genomic_DNA"/>
</dbReference>
<keyword evidence="2" id="KW-1185">Reference proteome</keyword>
<accession>A0A8H7DJ97</accession>
<gene>
    <name evidence="1" type="ORF">MSAN_00545700</name>
</gene>
<dbReference type="Pfam" id="PF20180">
    <property type="entry name" value="UQCC2_CBP6"/>
    <property type="match status" value="1"/>
</dbReference>
<dbReference type="Proteomes" id="UP000623467">
    <property type="component" value="Unassembled WGS sequence"/>
</dbReference>
<dbReference type="OrthoDB" id="2107880at2759"/>
<protein>
    <submittedName>
        <fullName evidence="1">Uncharacterized protein</fullName>
    </submittedName>
</protein>
<reference evidence="1" key="1">
    <citation type="submission" date="2020-05" db="EMBL/GenBank/DDBJ databases">
        <title>Mycena genomes resolve the evolution of fungal bioluminescence.</title>
        <authorList>
            <person name="Tsai I.J."/>
        </authorList>
    </citation>
    <scope>NUCLEOTIDE SEQUENCE</scope>
    <source>
        <strain evidence="1">160909Yilan</strain>
    </source>
</reference>
<evidence type="ECO:0000313" key="1">
    <source>
        <dbReference type="EMBL" id="KAF7373361.1"/>
    </source>
</evidence>